<gene>
    <name evidence="2" type="ORF">FAES_4145</name>
</gene>
<protein>
    <recommendedName>
        <fullName evidence="1">MobA-like NTP transferase domain-containing protein</fullName>
    </recommendedName>
</protein>
<dbReference type="CDD" id="cd04182">
    <property type="entry name" value="GT_2_like_f"/>
    <property type="match status" value="1"/>
</dbReference>
<proteinExistence type="predicted"/>
<evidence type="ECO:0000259" key="1">
    <source>
        <dbReference type="Pfam" id="PF12804"/>
    </source>
</evidence>
<sequence>MDMTIGTIILAAGQSSRLGEPKQLLEQNGQPLVRHMAQLAVDLNAGPIVVVVGAHAEAVSDALHDLKVRKLPNPDWQSGMASSIRAGVALLAPTQPEAILILLTDQPYVSRALVEQLIETARSTHKPIVASQYGDTLGVPILFRPAYYEALQQLTGDTGARLLVQQNPDDVAAVPFEEGSIDLDTPEDVARWREQ</sequence>
<evidence type="ECO:0000313" key="3">
    <source>
        <dbReference type="Proteomes" id="UP000011058"/>
    </source>
</evidence>
<dbReference type="STRING" id="1166018.FAES_4145"/>
<dbReference type="GO" id="GO:0016779">
    <property type="term" value="F:nucleotidyltransferase activity"/>
    <property type="evidence" value="ECO:0007669"/>
    <property type="project" value="UniProtKB-ARBA"/>
</dbReference>
<dbReference type="AlphaFoldDB" id="I0KDE2"/>
<dbReference type="eggNOG" id="COG2068">
    <property type="taxonomic scope" value="Bacteria"/>
</dbReference>
<dbReference type="HOGENOM" id="CLU_061980_2_0_10"/>
<accession>I0KDE2</accession>
<dbReference type="EMBL" id="HE796683">
    <property type="protein sequence ID" value="CCH02145.1"/>
    <property type="molecule type" value="Genomic_DNA"/>
</dbReference>
<reference evidence="2 3" key="1">
    <citation type="journal article" date="2012" name="J. Bacteriol.">
        <title>Genome Sequence of Fibrella aestuarina BUZ 2T, a Filamentous Marine Bacterium.</title>
        <authorList>
            <person name="Filippini M."/>
            <person name="Qi W."/>
            <person name="Blom J."/>
            <person name="Goesmann A."/>
            <person name="Smits T.H."/>
            <person name="Bagheri H.C."/>
        </authorList>
    </citation>
    <scope>NUCLEOTIDE SEQUENCE [LARGE SCALE GENOMIC DNA]</scope>
    <source>
        <strain evidence="3">BUZ 2T</strain>
    </source>
</reference>
<dbReference type="PANTHER" id="PTHR43777">
    <property type="entry name" value="MOLYBDENUM COFACTOR CYTIDYLYLTRANSFERASE"/>
    <property type="match status" value="1"/>
</dbReference>
<evidence type="ECO:0000313" key="2">
    <source>
        <dbReference type="EMBL" id="CCH02145.1"/>
    </source>
</evidence>
<dbReference type="InterPro" id="IPR029044">
    <property type="entry name" value="Nucleotide-diphossugar_trans"/>
</dbReference>
<organism evidence="2 3">
    <name type="scientific">Fibrella aestuarina BUZ 2</name>
    <dbReference type="NCBI Taxonomy" id="1166018"/>
    <lineage>
        <taxon>Bacteria</taxon>
        <taxon>Pseudomonadati</taxon>
        <taxon>Bacteroidota</taxon>
        <taxon>Cytophagia</taxon>
        <taxon>Cytophagales</taxon>
        <taxon>Spirosomataceae</taxon>
        <taxon>Fibrella</taxon>
    </lineage>
</organism>
<keyword evidence="3" id="KW-1185">Reference proteome</keyword>
<dbReference type="Pfam" id="PF12804">
    <property type="entry name" value="NTP_transf_3"/>
    <property type="match status" value="1"/>
</dbReference>
<dbReference type="PATRIC" id="fig|1166018.3.peg.1098"/>
<name>I0KDE2_9BACT</name>
<dbReference type="InterPro" id="IPR025877">
    <property type="entry name" value="MobA-like_NTP_Trfase"/>
</dbReference>
<dbReference type="PANTHER" id="PTHR43777:SF1">
    <property type="entry name" value="MOLYBDENUM COFACTOR CYTIDYLYLTRANSFERASE"/>
    <property type="match status" value="1"/>
</dbReference>
<feature type="domain" description="MobA-like NTP transferase" evidence="1">
    <location>
        <begin position="8"/>
        <end position="167"/>
    </location>
</feature>
<dbReference type="Proteomes" id="UP000011058">
    <property type="component" value="Chromosome"/>
</dbReference>
<dbReference type="Gene3D" id="3.90.550.10">
    <property type="entry name" value="Spore Coat Polysaccharide Biosynthesis Protein SpsA, Chain A"/>
    <property type="match status" value="1"/>
</dbReference>
<dbReference type="SUPFAM" id="SSF53448">
    <property type="entry name" value="Nucleotide-diphospho-sugar transferases"/>
    <property type="match status" value="1"/>
</dbReference>
<dbReference type="KEGG" id="fae:FAES_4145"/>